<keyword evidence="4" id="KW-1185">Reference proteome</keyword>
<keyword evidence="1" id="KW-0812">Transmembrane</keyword>
<feature type="transmembrane region" description="Helical" evidence="1">
    <location>
        <begin position="20"/>
        <end position="41"/>
    </location>
</feature>
<sequence>MNSKKDKNGRPILRLKLSGLDVAMELFGWLILIGLWVLVFINFQDLPETIPIHFNAAGKADGFGNKWNMLTLPIVASVLYIGMTILNKYPHVFNYPTEVLTEENALKNYTMATRLLRVLKLVLVIIFSLIVFRTIQNINGTAEGLGVWFLPLTLGMIFIPMTYYIIKSIKLGKTKTK</sequence>
<dbReference type="Proteomes" id="UP000036908">
    <property type="component" value="Unassembled WGS sequence"/>
</dbReference>
<evidence type="ECO:0000313" key="4">
    <source>
        <dbReference type="Proteomes" id="UP000036908"/>
    </source>
</evidence>
<feature type="transmembrane region" description="Helical" evidence="1">
    <location>
        <begin position="147"/>
        <end position="166"/>
    </location>
</feature>
<evidence type="ECO:0000256" key="1">
    <source>
        <dbReference type="SAM" id="Phobius"/>
    </source>
</evidence>
<dbReference type="EMBL" id="JSVA01000006">
    <property type="protein sequence ID" value="KOF03642.1"/>
    <property type="molecule type" value="Genomic_DNA"/>
</dbReference>
<evidence type="ECO:0000259" key="2">
    <source>
        <dbReference type="Pfam" id="PF07853"/>
    </source>
</evidence>
<keyword evidence="1" id="KW-1133">Transmembrane helix</keyword>
<dbReference type="RefSeq" id="WP_245620782.1">
    <property type="nucleotide sequence ID" value="NZ_JSVA01000006.1"/>
</dbReference>
<keyword evidence="1" id="KW-0472">Membrane</keyword>
<feature type="domain" description="DUF1648" evidence="2">
    <location>
        <begin position="30"/>
        <end position="75"/>
    </location>
</feature>
<organism evidence="3 4">
    <name type="scientific">Roseivirga seohaensis subsp. aquiponti</name>
    <dbReference type="NCBI Taxonomy" id="1566026"/>
    <lineage>
        <taxon>Bacteria</taxon>
        <taxon>Pseudomonadati</taxon>
        <taxon>Bacteroidota</taxon>
        <taxon>Cytophagia</taxon>
        <taxon>Cytophagales</taxon>
        <taxon>Roseivirgaceae</taxon>
        <taxon>Roseivirga</taxon>
    </lineage>
</organism>
<proteinExistence type="predicted"/>
<protein>
    <recommendedName>
        <fullName evidence="2">DUF1648 domain-containing protein</fullName>
    </recommendedName>
</protein>
<dbReference type="AlphaFoldDB" id="A0A0L8AN94"/>
<feature type="transmembrane region" description="Helical" evidence="1">
    <location>
        <begin position="67"/>
        <end position="86"/>
    </location>
</feature>
<feature type="transmembrane region" description="Helical" evidence="1">
    <location>
        <begin position="115"/>
        <end position="135"/>
    </location>
</feature>
<name>A0A0L8AN94_9BACT</name>
<dbReference type="Pfam" id="PF07853">
    <property type="entry name" value="DUF1648"/>
    <property type="match status" value="1"/>
</dbReference>
<gene>
    <name evidence="3" type="ORF">OB69_04910</name>
</gene>
<evidence type="ECO:0000313" key="3">
    <source>
        <dbReference type="EMBL" id="KOF03642.1"/>
    </source>
</evidence>
<accession>A0A0L8AN94</accession>
<reference evidence="4" key="1">
    <citation type="submission" date="2014-11" db="EMBL/GenBank/DDBJ databases">
        <title>Genome sequencing of Roseivirga sp. D-25.</title>
        <authorList>
            <person name="Selvaratnam C."/>
            <person name="Thevarajoo S."/>
            <person name="Goh K.M."/>
            <person name="Eee R."/>
            <person name="Chan K.-G."/>
            <person name="Chong C.S."/>
        </authorList>
    </citation>
    <scope>NUCLEOTIDE SEQUENCE [LARGE SCALE GENOMIC DNA]</scope>
    <source>
        <strain evidence="4">D-25</strain>
    </source>
</reference>
<comment type="caution">
    <text evidence="3">The sequence shown here is derived from an EMBL/GenBank/DDBJ whole genome shotgun (WGS) entry which is preliminary data.</text>
</comment>
<dbReference type="InterPro" id="IPR012867">
    <property type="entry name" value="DUF1648"/>
</dbReference>
<dbReference type="PATRIC" id="fig|1566026.4.peg.2805"/>